<dbReference type="PRINTS" id="PR00420">
    <property type="entry name" value="RNGMNOXGNASE"/>
</dbReference>
<dbReference type="InterPro" id="IPR001106">
    <property type="entry name" value="Aromatic_Lyase"/>
</dbReference>
<dbReference type="EMBL" id="RBVA01000928">
    <property type="protein sequence ID" value="RMV86428.1"/>
    <property type="molecule type" value="Genomic_DNA"/>
</dbReference>
<evidence type="ECO:0000313" key="1">
    <source>
        <dbReference type="EMBL" id="RMV86428.1"/>
    </source>
</evidence>
<dbReference type="SUPFAM" id="SSF51905">
    <property type="entry name" value="FAD/NAD(P)-binding domain"/>
    <property type="match status" value="1"/>
</dbReference>
<dbReference type="InterPro" id="IPR036188">
    <property type="entry name" value="FAD/NAD-bd_sf"/>
</dbReference>
<dbReference type="Gene3D" id="3.50.50.60">
    <property type="entry name" value="FAD/NAD(P)-binding domain"/>
    <property type="match status" value="1"/>
</dbReference>
<comment type="caution">
    <text evidence="1">The sequence shown here is derived from an EMBL/GenBank/DDBJ whole genome shotgun (WGS) entry which is preliminary data.</text>
</comment>
<dbReference type="Proteomes" id="UP000271531">
    <property type="component" value="Unassembled WGS sequence"/>
</dbReference>
<evidence type="ECO:0000313" key="2">
    <source>
        <dbReference type="Proteomes" id="UP000271531"/>
    </source>
</evidence>
<sequence length="418" mass="45573">MAGIKNRTIAMKTQVAIIGSGPSGLLLGQLLQRAGIDNVIVERKDPDYILSRIRAGVLEQGMTDLLREAGVSERMDAEGLIHDGFELAFDGRCERIDLKTLTGGRTVMVYGQTEVTRDLMAARAAAGAMTVYDASDVNIHDPKTDSPYVTFVKDGETVRLDCDYIAGCDGFHGVSRQSIPSETLKIFERVYPFGWLGVLADSLNWLRSFIEIELNSANDNPIIDAEAGRVLHGGHFYGGHIAFAMDSLKTLVANVADLLDRQLALLVDERYNHGLPSNLSGASAERAMLNHGFKAVQIGTSAWTAEALKNTMPASVFSRSTECHNQDKVSMGTIAARDAIRVLELTEQVAAATLIAANQGIWLRSKAADARPLPPALAAMHQQLGEDFAPVIEDRALENELRLCLKHIANRRWSLHAQ</sequence>
<dbReference type="InterPro" id="IPR008948">
    <property type="entry name" value="L-Aspartase-like"/>
</dbReference>
<dbReference type="GO" id="GO:0016841">
    <property type="term" value="F:ammonia-lyase activity"/>
    <property type="evidence" value="ECO:0007669"/>
    <property type="project" value="UniProtKB-ARBA"/>
</dbReference>
<keyword evidence="1" id="KW-0456">Lyase</keyword>
<proteinExistence type="predicted"/>
<reference evidence="1 2" key="1">
    <citation type="submission" date="2018-08" db="EMBL/GenBank/DDBJ databases">
        <title>Recombination of ecologically and evolutionarily significant loci maintains genetic cohesion in the Pseudomonas syringae species complex.</title>
        <authorList>
            <person name="Dillon M."/>
            <person name="Thakur S."/>
            <person name="Almeida R.N.D."/>
            <person name="Weir B.S."/>
            <person name="Guttman D.S."/>
        </authorList>
    </citation>
    <scope>NUCLEOTIDE SEQUENCE [LARGE SCALE GENOMIC DNA]</scope>
    <source>
        <strain evidence="1 2">ICMP 4525</strain>
    </source>
</reference>
<dbReference type="Gene3D" id="1.20.200.10">
    <property type="entry name" value="Fumarase/aspartase (Central domain)"/>
    <property type="match status" value="1"/>
</dbReference>
<dbReference type="PANTHER" id="PTHR10362">
    <property type="entry name" value="HISTIDINE AMMONIA-LYASE"/>
    <property type="match status" value="1"/>
</dbReference>
<gene>
    <name evidence="1" type="ORF">ALP03_02814</name>
</gene>
<accession>A0A3M6G155</accession>
<dbReference type="Pfam" id="PF00221">
    <property type="entry name" value="Lyase_aromatic"/>
    <property type="match status" value="1"/>
</dbReference>
<name>A0A3M6G155_PSEAJ</name>
<dbReference type="GO" id="GO:0071949">
    <property type="term" value="F:FAD binding"/>
    <property type="evidence" value="ECO:0007669"/>
    <property type="project" value="InterPro"/>
</dbReference>
<dbReference type="AlphaFoldDB" id="A0A3M6G155"/>
<protein>
    <submittedName>
        <fullName evidence="1">Phenylalanine ammonia-lyase/histidase protein</fullName>
    </submittedName>
</protein>
<dbReference type="SUPFAM" id="SSF48557">
    <property type="entry name" value="L-aspartase-like"/>
    <property type="match status" value="1"/>
</dbReference>
<organism evidence="1 2">
    <name type="scientific">Pseudomonas amygdali pv. tabaci</name>
    <name type="common">Pseudomonas syringae pv. tabaci</name>
    <dbReference type="NCBI Taxonomy" id="322"/>
    <lineage>
        <taxon>Bacteria</taxon>
        <taxon>Pseudomonadati</taxon>
        <taxon>Pseudomonadota</taxon>
        <taxon>Gammaproteobacteria</taxon>
        <taxon>Pseudomonadales</taxon>
        <taxon>Pseudomonadaceae</taxon>
        <taxon>Pseudomonas</taxon>
        <taxon>Pseudomonas amygdali</taxon>
    </lineage>
</organism>